<dbReference type="InterPro" id="IPR021302">
    <property type="entry name" value="DUF2780_VcgC/VcgE"/>
</dbReference>
<evidence type="ECO:0000313" key="2">
    <source>
        <dbReference type="EMBL" id="PSJ16671.1"/>
    </source>
</evidence>
<keyword evidence="3" id="KW-1185">Reference proteome</keyword>
<evidence type="ECO:0000256" key="1">
    <source>
        <dbReference type="SAM" id="SignalP"/>
    </source>
</evidence>
<feature type="signal peptide" evidence="1">
    <location>
        <begin position="1"/>
        <end position="24"/>
    </location>
</feature>
<dbReference type="RefSeq" id="WP_106707549.1">
    <property type="nucleotide sequence ID" value="NZ_PXXU01000040.1"/>
</dbReference>
<keyword evidence="1" id="KW-0732">Signal</keyword>
<name>A0A2P7NT67_9PROT</name>
<organism evidence="2 3">
    <name type="scientific">Nitrosomonas supralitoralis</name>
    <dbReference type="NCBI Taxonomy" id="2116706"/>
    <lineage>
        <taxon>Bacteria</taxon>
        <taxon>Pseudomonadati</taxon>
        <taxon>Pseudomonadota</taxon>
        <taxon>Betaproteobacteria</taxon>
        <taxon>Nitrosomonadales</taxon>
        <taxon>Nitrosomonadaceae</taxon>
        <taxon>Nitrosomonas</taxon>
    </lineage>
</organism>
<dbReference type="PROSITE" id="PS51257">
    <property type="entry name" value="PROKAR_LIPOPROTEIN"/>
    <property type="match status" value="1"/>
</dbReference>
<feature type="chain" id="PRO_5015202217" description="DUF2780 domain-containing protein" evidence="1">
    <location>
        <begin position="25"/>
        <end position="193"/>
    </location>
</feature>
<evidence type="ECO:0000313" key="3">
    <source>
        <dbReference type="Proteomes" id="UP000241912"/>
    </source>
</evidence>
<proteinExistence type="predicted"/>
<gene>
    <name evidence="2" type="ORF">C7H79_12265</name>
</gene>
<accession>A0A2P7NT67</accession>
<dbReference type="Pfam" id="PF11075">
    <property type="entry name" value="DUF2780"/>
    <property type="match status" value="1"/>
</dbReference>
<dbReference type="AlphaFoldDB" id="A0A2P7NT67"/>
<evidence type="ECO:0008006" key="4">
    <source>
        <dbReference type="Google" id="ProtNLM"/>
    </source>
</evidence>
<protein>
    <recommendedName>
        <fullName evidence="4">DUF2780 domain-containing protein</fullName>
    </recommendedName>
</protein>
<sequence>MKINYYSYFSAIALCLFVSGCATNTGGTNPLGTIDQSLSTVEGAAQSGRQILNAGAAAANDPTGMVQIGLVDILSHRLGVSPQQALGGAGAIFQMAQSNMDPQAFASISRSVPGMDSMLSAAPAMSNLSGNLSSLMGDKSNTLGNAAALAASFQQLNLSPDMIGQFVPVITNYVSKASGQAAANLLQSALTGR</sequence>
<dbReference type="EMBL" id="PXXU01000040">
    <property type="protein sequence ID" value="PSJ16671.1"/>
    <property type="molecule type" value="Genomic_DNA"/>
</dbReference>
<reference evidence="2 3" key="1">
    <citation type="submission" date="2018-03" db="EMBL/GenBank/DDBJ databases">
        <title>Draft genome of Nitrosomonas supralitoralis APG5.</title>
        <authorList>
            <person name="Urakawa H."/>
            <person name="Lopez J.V."/>
        </authorList>
    </citation>
    <scope>NUCLEOTIDE SEQUENCE [LARGE SCALE GENOMIC DNA]</scope>
    <source>
        <strain evidence="2 3">APG5</strain>
    </source>
</reference>
<dbReference type="Proteomes" id="UP000241912">
    <property type="component" value="Unassembled WGS sequence"/>
</dbReference>
<dbReference type="OrthoDB" id="8546843at2"/>
<comment type="caution">
    <text evidence="2">The sequence shown here is derived from an EMBL/GenBank/DDBJ whole genome shotgun (WGS) entry which is preliminary data.</text>
</comment>